<dbReference type="Gene3D" id="3.30.420.10">
    <property type="entry name" value="Ribonuclease H-like superfamily/Ribonuclease H"/>
    <property type="match status" value="1"/>
</dbReference>
<evidence type="ECO:0000256" key="2">
    <source>
        <dbReference type="ARBA" id="ARBA00022723"/>
    </source>
</evidence>
<dbReference type="Proteomes" id="UP000046395">
    <property type="component" value="Unassembled WGS sequence"/>
</dbReference>
<evidence type="ECO:0000256" key="4">
    <source>
        <dbReference type="ARBA" id="ARBA00022801"/>
    </source>
</evidence>
<proteinExistence type="predicted"/>
<dbReference type="GO" id="GO:0008270">
    <property type="term" value="F:zinc ion binding"/>
    <property type="evidence" value="ECO:0007669"/>
    <property type="project" value="UniProtKB-KW"/>
</dbReference>
<dbReference type="InterPro" id="IPR001584">
    <property type="entry name" value="Integrase_cat-core"/>
</dbReference>
<dbReference type="WBParaSite" id="TMUE_1000005357.1">
    <property type="protein sequence ID" value="TMUE_1000005357.1"/>
    <property type="gene ID" value="WBGene00299266"/>
</dbReference>
<dbReference type="PANTHER" id="PTHR42648">
    <property type="entry name" value="TRANSPOSASE, PUTATIVE-RELATED"/>
    <property type="match status" value="1"/>
</dbReference>
<evidence type="ECO:0000256" key="3">
    <source>
        <dbReference type="ARBA" id="ARBA00022750"/>
    </source>
</evidence>
<feature type="compositionally biased region" description="Basic and acidic residues" evidence="6">
    <location>
        <begin position="862"/>
        <end position="878"/>
    </location>
</feature>
<accession>A0A5S6QEL0</accession>
<evidence type="ECO:0000256" key="5">
    <source>
        <dbReference type="PROSITE-ProRule" id="PRU00047"/>
    </source>
</evidence>
<dbReference type="InterPro" id="IPR013103">
    <property type="entry name" value="RVT_2"/>
</dbReference>
<evidence type="ECO:0000256" key="6">
    <source>
        <dbReference type="SAM" id="MobiDB-lite"/>
    </source>
</evidence>
<dbReference type="Pfam" id="PF22936">
    <property type="entry name" value="Pol_BBD"/>
    <property type="match status" value="1"/>
</dbReference>
<evidence type="ECO:0000256" key="1">
    <source>
        <dbReference type="ARBA" id="ARBA00022670"/>
    </source>
</evidence>
<dbReference type="GO" id="GO:0004190">
    <property type="term" value="F:aspartic-type endopeptidase activity"/>
    <property type="evidence" value="ECO:0007669"/>
    <property type="project" value="UniProtKB-KW"/>
</dbReference>
<keyword evidence="9" id="KW-1185">Reference proteome</keyword>
<dbReference type="SUPFAM" id="SSF56672">
    <property type="entry name" value="DNA/RNA polymerases"/>
    <property type="match status" value="1"/>
</dbReference>
<keyword evidence="3" id="KW-0064">Aspartyl protease</keyword>
<organism evidence="9 10">
    <name type="scientific">Trichuris muris</name>
    <name type="common">Mouse whipworm</name>
    <dbReference type="NCBI Taxonomy" id="70415"/>
    <lineage>
        <taxon>Eukaryota</taxon>
        <taxon>Metazoa</taxon>
        <taxon>Ecdysozoa</taxon>
        <taxon>Nematoda</taxon>
        <taxon>Enoplea</taxon>
        <taxon>Dorylaimia</taxon>
        <taxon>Trichinellida</taxon>
        <taxon>Trichuridae</taxon>
        <taxon>Trichuris</taxon>
    </lineage>
</organism>
<dbReference type="PANTHER" id="PTHR42648:SF28">
    <property type="entry name" value="TRANSPOSON-ENCODED PROTEIN WITH RIBONUCLEASE H-LIKE AND RETROVIRUS ZINC FINGER-LIKE DOMAINS"/>
    <property type="match status" value="1"/>
</dbReference>
<dbReference type="Pfam" id="PF14223">
    <property type="entry name" value="Retrotran_gag_2"/>
    <property type="match status" value="2"/>
</dbReference>
<feature type="domain" description="Integrase catalytic" evidence="8">
    <location>
        <begin position="586"/>
        <end position="752"/>
    </location>
</feature>
<dbReference type="SUPFAM" id="SSF53098">
    <property type="entry name" value="Ribonuclease H-like"/>
    <property type="match status" value="1"/>
</dbReference>
<dbReference type="GO" id="GO:0015074">
    <property type="term" value="P:DNA integration"/>
    <property type="evidence" value="ECO:0007669"/>
    <property type="project" value="InterPro"/>
</dbReference>
<evidence type="ECO:0000313" key="9">
    <source>
        <dbReference type="Proteomes" id="UP000046395"/>
    </source>
</evidence>
<keyword evidence="2" id="KW-0479">Metal-binding</keyword>
<keyword evidence="5" id="KW-0862">Zinc</keyword>
<keyword evidence="5" id="KW-0863">Zinc-finger</keyword>
<dbReference type="STRING" id="70415.A0A5S6QEL0"/>
<dbReference type="SUPFAM" id="SSF57756">
    <property type="entry name" value="Retrovirus zinc finger-like domains"/>
    <property type="match status" value="1"/>
</dbReference>
<keyword evidence="1" id="KW-0645">Protease</keyword>
<dbReference type="InterPro" id="IPR057670">
    <property type="entry name" value="SH3_retrovirus"/>
</dbReference>
<dbReference type="InterPro" id="IPR001878">
    <property type="entry name" value="Znf_CCHC"/>
</dbReference>
<dbReference type="GO" id="GO:0003676">
    <property type="term" value="F:nucleic acid binding"/>
    <property type="evidence" value="ECO:0007669"/>
    <property type="project" value="InterPro"/>
</dbReference>
<dbReference type="GO" id="GO:0042575">
    <property type="term" value="C:DNA polymerase complex"/>
    <property type="evidence" value="ECO:0007669"/>
    <property type="project" value="UniProtKB-ARBA"/>
</dbReference>
<dbReference type="GO" id="GO:0006508">
    <property type="term" value="P:proteolysis"/>
    <property type="evidence" value="ECO:0007669"/>
    <property type="project" value="UniProtKB-KW"/>
</dbReference>
<sequence length="1483" mass="168188">MRRKLGVIEAAKDMWDKLVSVHEQSSGYRLDRLSTEFFSARKDPNVSYLEYIATLQRPFRQLCEETKKQLGFEIPEKVLLLRITSTIPPEHKTVRQIWDSTTPAERNLSELIERLQMAEEIDKSEKDNAAAFSGKCATDVKKGLSSATVPLGKDNYDSWKMQAKAYLIKSGSWKYVNGTLRKPKDYDNAVDAWIEGDACETAHDMWKKLESIHLSKGPARKIQTLKTLLTAKMKEGDDVKDHLTSFFNCVDKLKEMGSIIDDDLLSIMMLLTLPATYDSFKQAIEARDDLPKPEVLKVKILESAENRKLSLDKSDALLIKKTAHRNGKLDFRRRGSNDKELKKPVLCYVCGKPGHKANVCPDRKTSFKSYASMSSTKSLLLTEEVQNADSILRPSRNAWCVDSGCTSHMCSKQGDFDFLEKSDDKRLNLADQSSTVVRGVGRVKIHVDNGVQQMALNLERTLLVPDLRTNLLSVGKATDSGHTVVFTRKNAYILDKAGKTVLIADRREGLYYVRQSFEEARKLGTMPKSKLQVWHEKFGHLHEAALKEALRSIGIRVSFGEHLLPCDVCIAGKMTQTPFPKSQPLRTCKPLEIVHSDICGPMNTQSLGGSLYFVTFIDDNTRWCEVRFLRQRSELFEAFCEVKALLEKRSGCRLMCLQSDNGGEHCSDRMKQYVLRNGITHRVTVPRTPQQNGIAERKNRTLVEMARCMMIHSNVPMSFWAEAVNTANHIRNRCPSRSLGGKSPFECWLGRKPHVSYFRTFGIKGFMLNKVPGKGKFEPRGIPCTFVGYSEISKTYRVIVHGSHCVTLTRDLKCIDRFEKPGLAQDVVLKEAALPYITDHDDSVNEDESQVNVNLLPSSNEQPKEELHDQSTKNRDEECQQNSQARGRGRPRIVRTGKRGRPRKHYQPAGNSTEPSITEETAETDIEIASIAEIPIKEAMQGLDASEWLDAIKVEIVSLIENKSWSIIEKPLDQTIIGSRLILCNKYKSDGSLERRKARLVAKGYSQQCGIDYKETFAPVARFSSIRTLMALTAERDLKVHQLDISTAFLNGDLEENVFMQVPDFLEVILERILQERTESHEILSTSHNWLNQLRQSKFPVCKLNKAIYGLKQAGRQWYRKLDDKLRSLGMKPLDADPCVYMVPEENGILKPLVVYVDDTFLLSNDLTWIRTIKTELAKQFKLRDLERINYALGIKFTQNEKEGTITMTQRPYVMELLKRFGMLDCKPAPTPMTPSVKLAKPIKVNEKEMANFPYQMLVGSMMYLLITVATRPDIAYGVSFLSQFNTCYTVEHWKAAKRVLRYLKGTMDLGLLFHRTGEPILGYADADWGACVVDRKSYTGFVFKFGGAAISWEAKKQRTVALSSTEAEYMGLTEAAKEAIHLRHFLKEIDGSFTSAIDVYNDNVGAQQLVKNPVLHARTKHIDIRHHFVREACTDGYVNVKYMQTEHMPADVLTKGLNAPKHFYCLTQLGVKAIQNGETHVD</sequence>
<dbReference type="InterPro" id="IPR043502">
    <property type="entry name" value="DNA/RNA_pol_sf"/>
</dbReference>
<dbReference type="SMART" id="SM00343">
    <property type="entry name" value="ZnF_C2HC"/>
    <property type="match status" value="1"/>
</dbReference>
<keyword evidence="4" id="KW-0378">Hydrolase</keyword>
<dbReference type="CDD" id="cd09272">
    <property type="entry name" value="RNase_HI_RT_Ty1"/>
    <property type="match status" value="1"/>
</dbReference>
<dbReference type="Pfam" id="PF00665">
    <property type="entry name" value="rve"/>
    <property type="match status" value="1"/>
</dbReference>
<evidence type="ECO:0000259" key="8">
    <source>
        <dbReference type="PROSITE" id="PS50994"/>
    </source>
</evidence>
<name>A0A5S6QEL0_TRIMR</name>
<reference evidence="10" key="1">
    <citation type="submission" date="2019-12" db="UniProtKB">
        <authorList>
            <consortium name="WormBaseParasite"/>
        </authorList>
    </citation>
    <scope>IDENTIFICATION</scope>
</reference>
<protein>
    <submittedName>
        <fullName evidence="10">Retrovirus-related Pol polyprotein from transposon TNT 1-94</fullName>
    </submittedName>
</protein>
<dbReference type="InterPro" id="IPR054722">
    <property type="entry name" value="PolX-like_BBD"/>
</dbReference>
<evidence type="ECO:0000259" key="7">
    <source>
        <dbReference type="PROSITE" id="PS50158"/>
    </source>
</evidence>
<feature type="domain" description="CCHC-type" evidence="7">
    <location>
        <begin position="347"/>
        <end position="362"/>
    </location>
</feature>
<dbReference type="PROSITE" id="PS50158">
    <property type="entry name" value="ZF_CCHC"/>
    <property type="match status" value="1"/>
</dbReference>
<evidence type="ECO:0000313" key="10">
    <source>
        <dbReference type="WBParaSite" id="TMUE_1000005357.1"/>
    </source>
</evidence>
<dbReference type="Pfam" id="PF07727">
    <property type="entry name" value="RVT_2"/>
    <property type="match status" value="2"/>
</dbReference>
<dbReference type="GO" id="GO:0019899">
    <property type="term" value="F:enzyme binding"/>
    <property type="evidence" value="ECO:0007669"/>
    <property type="project" value="UniProtKB-ARBA"/>
</dbReference>
<dbReference type="PROSITE" id="PS50994">
    <property type="entry name" value="INTEGRASE"/>
    <property type="match status" value="1"/>
</dbReference>
<dbReference type="InterPro" id="IPR012337">
    <property type="entry name" value="RNaseH-like_sf"/>
</dbReference>
<dbReference type="InterPro" id="IPR036397">
    <property type="entry name" value="RNaseH_sf"/>
</dbReference>
<dbReference type="InterPro" id="IPR036875">
    <property type="entry name" value="Znf_CCHC_sf"/>
</dbReference>
<feature type="region of interest" description="Disordered" evidence="6">
    <location>
        <begin position="855"/>
        <end position="921"/>
    </location>
</feature>
<feature type="compositionally biased region" description="Basic residues" evidence="6">
    <location>
        <begin position="887"/>
        <end position="906"/>
    </location>
</feature>
<dbReference type="InterPro" id="IPR039537">
    <property type="entry name" value="Retrotran_Ty1/copia-like"/>
</dbReference>
<dbReference type="Pfam" id="PF25597">
    <property type="entry name" value="SH3_retrovirus"/>
    <property type="match status" value="1"/>
</dbReference>